<dbReference type="EMBL" id="JALDYZ010000001">
    <property type="protein sequence ID" value="MDI7920462.1"/>
    <property type="molecule type" value="Genomic_DNA"/>
</dbReference>
<dbReference type="Proteomes" id="UP001161580">
    <property type="component" value="Unassembled WGS sequence"/>
</dbReference>
<protein>
    <submittedName>
        <fullName evidence="1">Zinc ribbon domain-containing protein</fullName>
    </submittedName>
</protein>
<sequence length="120" mass="13621">MPEIRIVSDKLWQRVKERQKEIGELFDFGQSNRLNATHRPGYLLSHLLECAECGGPYAISGKDRYSCTNRKKRLPVDELRGGLAAATARPLRVRNWSSAFSIACRLRSSPWGCSTPCRQK</sequence>
<dbReference type="RefSeq" id="WP_311785287.1">
    <property type="nucleotide sequence ID" value="NZ_JALDYY010000001.1"/>
</dbReference>
<gene>
    <name evidence="1" type="ORF">MRS75_00010</name>
</gene>
<reference evidence="1" key="1">
    <citation type="submission" date="2022-03" db="EMBL/GenBank/DDBJ databases">
        <title>Fererhizobium litorale gen. nov., sp. nov., isolated from sandy sediments of the Sea of Japan seashore.</title>
        <authorList>
            <person name="Romanenko L."/>
            <person name="Kurilenko V."/>
            <person name="Otstavnykh N."/>
            <person name="Svetashev V."/>
            <person name="Tekutyeva L."/>
            <person name="Isaeva M."/>
            <person name="Mikhailov V."/>
        </authorList>
    </citation>
    <scope>NUCLEOTIDE SEQUENCE</scope>
    <source>
        <strain evidence="1">KMM 9576</strain>
    </source>
</reference>
<proteinExistence type="predicted"/>
<name>A0AAE3Q796_9HYPH</name>
<evidence type="ECO:0000313" key="2">
    <source>
        <dbReference type="Proteomes" id="UP001161580"/>
    </source>
</evidence>
<accession>A0AAE3Q796</accession>
<comment type="caution">
    <text evidence="1">The sequence shown here is derived from an EMBL/GenBank/DDBJ whole genome shotgun (WGS) entry which is preliminary data.</text>
</comment>
<evidence type="ECO:0000313" key="1">
    <source>
        <dbReference type="EMBL" id="MDI7920462.1"/>
    </source>
</evidence>
<keyword evidence="2" id="KW-1185">Reference proteome</keyword>
<dbReference type="AlphaFoldDB" id="A0AAE3Q796"/>
<organism evidence="1 2">
    <name type="scientific">Ferirhizobium litorale</name>
    <dbReference type="NCBI Taxonomy" id="2927786"/>
    <lineage>
        <taxon>Bacteria</taxon>
        <taxon>Pseudomonadati</taxon>
        <taxon>Pseudomonadota</taxon>
        <taxon>Alphaproteobacteria</taxon>
        <taxon>Hyphomicrobiales</taxon>
        <taxon>Rhizobiaceae</taxon>
        <taxon>Ferirhizobium</taxon>
    </lineage>
</organism>